<dbReference type="Proteomes" id="UP000510682">
    <property type="component" value="Chromosome"/>
</dbReference>
<feature type="domain" description="FAS1-like dehydratase" evidence="1">
    <location>
        <begin position="10"/>
        <end position="151"/>
    </location>
</feature>
<dbReference type="SUPFAM" id="SSF54637">
    <property type="entry name" value="Thioesterase/thiol ester dehydrase-isomerase"/>
    <property type="match status" value="1"/>
</dbReference>
<name>A0A7D6E1R8_9MYCO</name>
<dbReference type="EMBL" id="CP059165">
    <property type="protein sequence ID" value="QLL10087.1"/>
    <property type="molecule type" value="Genomic_DNA"/>
</dbReference>
<dbReference type="KEGG" id="mgor:H0P51_08545"/>
<dbReference type="RefSeq" id="WP_180918832.1">
    <property type="nucleotide sequence ID" value="NZ_CP059165.1"/>
</dbReference>
<evidence type="ECO:0000259" key="1">
    <source>
        <dbReference type="Pfam" id="PF13452"/>
    </source>
</evidence>
<keyword evidence="3" id="KW-1185">Reference proteome</keyword>
<dbReference type="CDD" id="cd03441">
    <property type="entry name" value="R_hydratase_like"/>
    <property type="match status" value="1"/>
</dbReference>
<gene>
    <name evidence="2" type="ORF">H0P51_08545</name>
</gene>
<dbReference type="InterPro" id="IPR039569">
    <property type="entry name" value="FAS1-like_DH_region"/>
</dbReference>
<evidence type="ECO:0000313" key="2">
    <source>
        <dbReference type="EMBL" id="QLL10087.1"/>
    </source>
</evidence>
<proteinExistence type="predicted"/>
<protein>
    <submittedName>
        <fullName evidence="2">MaoC family dehydratase N-terminal domain-containing protein</fullName>
    </submittedName>
</protein>
<accession>A0A7D6E1R8</accession>
<sequence>MITDRLAAAIGIWNDQGAPSFPIDRSDIRRWAIATYWPDEPPRLYWDEEYARATRWGGIIAPDDFNPFAWPVKPLETGPSQYALPEPGDPGQRMLNGGVRLEFGQPMRPGDVITGRWRVKDASEREGRMGQMLYIQLERELRNQRNELVRTRIDTVIRY</sequence>
<dbReference type="Pfam" id="PF13452">
    <property type="entry name" value="FAS1_DH_region"/>
    <property type="match status" value="1"/>
</dbReference>
<evidence type="ECO:0000313" key="3">
    <source>
        <dbReference type="Proteomes" id="UP000510682"/>
    </source>
</evidence>
<dbReference type="Gene3D" id="3.10.129.10">
    <property type="entry name" value="Hotdog Thioesterase"/>
    <property type="match status" value="1"/>
</dbReference>
<reference evidence="2" key="1">
    <citation type="submission" date="2020-07" db="EMBL/GenBank/DDBJ databases">
        <title>Description of Mycobacterium gordonae subsp. intergordonae subsp.nov. and Mycobacterium gordonae subsp. gordonae subsp. nov.</title>
        <authorList>
            <person name="Huang H."/>
        </authorList>
    </citation>
    <scope>NUCLEOTIDE SEQUENCE [LARGE SCALE GENOMIC DNA]</scope>
    <source>
        <strain evidence="2">24T</strain>
    </source>
</reference>
<dbReference type="InterPro" id="IPR029069">
    <property type="entry name" value="HotDog_dom_sf"/>
</dbReference>
<organism evidence="2 3">
    <name type="scientific">Mycobacterium vicinigordonae</name>
    <dbReference type="NCBI Taxonomy" id="1719132"/>
    <lineage>
        <taxon>Bacteria</taxon>
        <taxon>Bacillati</taxon>
        <taxon>Actinomycetota</taxon>
        <taxon>Actinomycetes</taxon>
        <taxon>Mycobacteriales</taxon>
        <taxon>Mycobacteriaceae</taxon>
        <taxon>Mycobacterium</taxon>
    </lineage>
</organism>
<reference evidence="2" key="2">
    <citation type="submission" date="2020-07" db="EMBL/GenBank/DDBJ databases">
        <authorList>
            <person name="Yu X."/>
        </authorList>
    </citation>
    <scope>NUCLEOTIDE SEQUENCE [LARGE SCALE GENOMIC DNA]</scope>
    <source>
        <strain evidence="2">24T</strain>
    </source>
</reference>
<dbReference type="AlphaFoldDB" id="A0A7D6E1R8"/>